<dbReference type="PANTHER" id="PTHR22950">
    <property type="entry name" value="AMINO ACID TRANSPORTER"/>
    <property type="match status" value="1"/>
</dbReference>
<evidence type="ECO:0000256" key="5">
    <source>
        <dbReference type="SAM" id="Phobius"/>
    </source>
</evidence>
<evidence type="ECO:0000259" key="6">
    <source>
        <dbReference type="Pfam" id="PF01490"/>
    </source>
</evidence>
<dbReference type="Proteomes" id="UP001152799">
    <property type="component" value="Chromosome 13"/>
</dbReference>
<feature type="transmembrane region" description="Helical" evidence="5">
    <location>
        <begin position="332"/>
        <end position="357"/>
    </location>
</feature>
<dbReference type="AlphaFoldDB" id="A0A9P0DDB8"/>
<feature type="transmembrane region" description="Helical" evidence="5">
    <location>
        <begin position="155"/>
        <end position="178"/>
    </location>
</feature>
<protein>
    <recommendedName>
        <fullName evidence="6">Amino acid transporter transmembrane domain-containing protein</fullName>
    </recommendedName>
</protein>
<keyword evidence="8" id="KW-1185">Reference proteome</keyword>
<keyword evidence="2 5" id="KW-0812">Transmembrane</keyword>
<sequence>MTEKEKEATQNGATTELETFLPKDNSATNGVTKYKIKGEDFEAAIHEFDPFKARELEHPVSNMDTLTHLLKASLGTGILSMPAAFKAAGLVTGIFSTILVSLICTHCSYILVVCAHELYKKAGKTQMSFAEVAEEACNRGPKWARPFAQPARHTVLIGIFITYFFTCSCYSVIIAKNINYVLDHHLESEIDIRLTIATLLIPLILLAYVPNLKYLAPFSMVANICMAIGLGITFYYLVADIPSIDERPYFGSIATLPVSVSVVIFAIEAIGVVMPLENHMETPRSFTGICGVLNQGMSFVTLVYILLGFFGYLRYGEATADSITYNLPRDAIPAQAVNILIALAVFCTFGLQFYVCVDIAWNGIKEKCTKHPIVGQYGMRTFMVFTCVATAIAVPTIVPFVSLIGAFCFSILGLIVPVGIEIITFWDKGFGKYNWKIVKDVIVILTGLLALVFGSKSALQDIVALYTTK</sequence>
<feature type="transmembrane region" description="Helical" evidence="5">
    <location>
        <begin position="215"/>
        <end position="237"/>
    </location>
</feature>
<dbReference type="OrthoDB" id="1684102at2759"/>
<feature type="transmembrane region" description="Helical" evidence="5">
    <location>
        <begin position="377"/>
        <end position="398"/>
    </location>
</feature>
<dbReference type="GO" id="GO:0005774">
    <property type="term" value="C:vacuolar membrane"/>
    <property type="evidence" value="ECO:0007669"/>
    <property type="project" value="TreeGrafter"/>
</dbReference>
<evidence type="ECO:0000313" key="7">
    <source>
        <dbReference type="EMBL" id="CAH1125021.1"/>
    </source>
</evidence>
<evidence type="ECO:0000256" key="2">
    <source>
        <dbReference type="ARBA" id="ARBA00022692"/>
    </source>
</evidence>
<feature type="transmembrane region" description="Helical" evidence="5">
    <location>
        <begin position="404"/>
        <end position="425"/>
    </location>
</feature>
<evidence type="ECO:0000256" key="3">
    <source>
        <dbReference type="ARBA" id="ARBA00022989"/>
    </source>
</evidence>
<feature type="transmembrane region" description="Helical" evidence="5">
    <location>
        <begin position="190"/>
        <end position="208"/>
    </location>
</feature>
<feature type="transmembrane region" description="Helical" evidence="5">
    <location>
        <begin position="249"/>
        <end position="274"/>
    </location>
</feature>
<feature type="transmembrane region" description="Helical" evidence="5">
    <location>
        <begin position="94"/>
        <end position="119"/>
    </location>
</feature>
<dbReference type="Pfam" id="PF01490">
    <property type="entry name" value="Aa_trans"/>
    <property type="match status" value="1"/>
</dbReference>
<evidence type="ECO:0000256" key="4">
    <source>
        <dbReference type="ARBA" id="ARBA00023136"/>
    </source>
</evidence>
<proteinExistence type="predicted"/>
<name>A0A9P0DDB8_9CUCU</name>
<gene>
    <name evidence="7" type="ORF">CEUTPL_LOCUS3943</name>
</gene>
<evidence type="ECO:0000256" key="1">
    <source>
        <dbReference type="ARBA" id="ARBA00004141"/>
    </source>
</evidence>
<keyword evidence="3 5" id="KW-1133">Transmembrane helix</keyword>
<dbReference type="EMBL" id="OU892289">
    <property type="protein sequence ID" value="CAH1125021.1"/>
    <property type="molecule type" value="Genomic_DNA"/>
</dbReference>
<dbReference type="GO" id="GO:0015179">
    <property type="term" value="F:L-amino acid transmembrane transporter activity"/>
    <property type="evidence" value="ECO:0007669"/>
    <property type="project" value="TreeGrafter"/>
</dbReference>
<dbReference type="InterPro" id="IPR013057">
    <property type="entry name" value="AA_transpt_TM"/>
</dbReference>
<comment type="subcellular location">
    <subcellularLocation>
        <location evidence="1">Membrane</location>
        <topology evidence="1">Multi-pass membrane protein</topology>
    </subcellularLocation>
</comment>
<evidence type="ECO:0000313" key="8">
    <source>
        <dbReference type="Proteomes" id="UP001152799"/>
    </source>
</evidence>
<dbReference type="PANTHER" id="PTHR22950:SF154">
    <property type="entry name" value="PROTON-COUPLED AMINO ACID TRANSPORTER-LIKE PROTEIN PATHETIC"/>
    <property type="match status" value="1"/>
</dbReference>
<feature type="transmembrane region" description="Helical" evidence="5">
    <location>
        <begin position="286"/>
        <end position="312"/>
    </location>
</feature>
<feature type="domain" description="Amino acid transporter transmembrane" evidence="6">
    <location>
        <begin position="60"/>
        <end position="455"/>
    </location>
</feature>
<accession>A0A9P0DDB8</accession>
<organism evidence="7 8">
    <name type="scientific">Ceutorhynchus assimilis</name>
    <name type="common">cabbage seed weevil</name>
    <dbReference type="NCBI Taxonomy" id="467358"/>
    <lineage>
        <taxon>Eukaryota</taxon>
        <taxon>Metazoa</taxon>
        <taxon>Ecdysozoa</taxon>
        <taxon>Arthropoda</taxon>
        <taxon>Hexapoda</taxon>
        <taxon>Insecta</taxon>
        <taxon>Pterygota</taxon>
        <taxon>Neoptera</taxon>
        <taxon>Endopterygota</taxon>
        <taxon>Coleoptera</taxon>
        <taxon>Polyphaga</taxon>
        <taxon>Cucujiformia</taxon>
        <taxon>Curculionidae</taxon>
        <taxon>Ceutorhynchinae</taxon>
        <taxon>Ceutorhynchus</taxon>
    </lineage>
</organism>
<feature type="transmembrane region" description="Helical" evidence="5">
    <location>
        <begin position="437"/>
        <end position="455"/>
    </location>
</feature>
<keyword evidence="4 5" id="KW-0472">Membrane</keyword>
<reference evidence="7" key="1">
    <citation type="submission" date="2022-01" db="EMBL/GenBank/DDBJ databases">
        <authorList>
            <person name="King R."/>
        </authorList>
    </citation>
    <scope>NUCLEOTIDE SEQUENCE</scope>
</reference>